<dbReference type="Gene3D" id="6.10.340.10">
    <property type="match status" value="1"/>
</dbReference>
<dbReference type="InterPro" id="IPR004090">
    <property type="entry name" value="Chemotax_Me-accpt_rcpt"/>
</dbReference>
<keyword evidence="1 3" id="KW-0807">Transducer</keyword>
<dbReference type="PANTHER" id="PTHR32089:SF112">
    <property type="entry name" value="LYSOZYME-LIKE PROTEIN-RELATED"/>
    <property type="match status" value="1"/>
</dbReference>
<dbReference type="PANTHER" id="PTHR32089">
    <property type="entry name" value="METHYL-ACCEPTING CHEMOTAXIS PROTEIN MCPB"/>
    <property type="match status" value="1"/>
</dbReference>
<evidence type="ECO:0000313" key="8">
    <source>
        <dbReference type="EMBL" id="AWN43858.1"/>
    </source>
</evidence>
<sequence>MRTGGFVASLRGRILAVALAPCLAFAIVAGLAVTDRLEQRSGMEELQGLVGLASRISAFVHEAQRERGASSLFLGSKGTQFRTELAAQRTRTDAARADLAGAISEPASAAFGGPLARQAAQFREDLGRLDGERKAIDTLEPTPPQAMAYFTGLIGQGLGMVGEMSKAAGHAGIANRVATYAAFLSLKEFAGQERAAASAIFAGGNLDLAGLKRLTTLAANQGTYEALFRLRAEPAQIATFEAGEGTDSAREVSRLRRLVLDTMPGEGLGFRDSPLWFRLASQRIDALKRVEDGLTGDLMAAAGAVRAQADRSLALWAGAGLVTFLLSGALAFALGTAIARPLVRMSRALTAIGRGEEDVAIPEGGPREVRAIAAAAAEFRDSVRERQRIRAEQERMTAENAAAQRATALGLADGFEARVGGIVAAVSSAAAQLQAAADGMARAAGDTASLSAQVANASQEAALSADTVAAATEELSASVREIGTQVTASADLAAAAERDAADMAGEVHRLAAAAGSIAQIVGLISDIAGQTNLLALNATIEAARAGEAGRGFAVVAAEVKNLAGQTARATDEIAAKVNEITASTTTSVAAIDGITGVIQRLARIGGDIAAAVEEQGAATAEIARTTAQTSTGTRAVSGHIAGVSEAADTASAGSAQVLSAAGDLSAQANDLRAAVGSFLATVRAA</sequence>
<accession>A0A2U8WE99</accession>
<feature type="domain" description="NIT" evidence="7">
    <location>
        <begin position="54"/>
        <end position="305"/>
    </location>
</feature>
<dbReference type="PROSITE" id="PS50111">
    <property type="entry name" value="CHEMOTAXIS_TRANSDUC_2"/>
    <property type="match status" value="1"/>
</dbReference>
<dbReference type="PROSITE" id="PS50885">
    <property type="entry name" value="HAMP"/>
    <property type="match status" value="1"/>
</dbReference>
<evidence type="ECO:0000259" key="7">
    <source>
        <dbReference type="PROSITE" id="PS50906"/>
    </source>
</evidence>
<dbReference type="PRINTS" id="PR00260">
    <property type="entry name" value="CHEMTRNSDUCR"/>
</dbReference>
<dbReference type="GO" id="GO:0016020">
    <property type="term" value="C:membrane"/>
    <property type="evidence" value="ECO:0007669"/>
    <property type="project" value="InterPro"/>
</dbReference>
<feature type="domain" description="HAMP" evidence="6">
    <location>
        <begin position="336"/>
        <end position="388"/>
    </location>
</feature>
<dbReference type="InterPro" id="IPR010910">
    <property type="entry name" value="Nitrate/nitrite_sensing_bac"/>
</dbReference>
<dbReference type="GO" id="GO:0004888">
    <property type="term" value="F:transmembrane signaling receptor activity"/>
    <property type="evidence" value="ECO:0007669"/>
    <property type="project" value="InterPro"/>
</dbReference>
<feature type="transmembrane region" description="Helical" evidence="4">
    <location>
        <begin position="313"/>
        <end position="339"/>
    </location>
</feature>
<dbReference type="InterPro" id="IPR013587">
    <property type="entry name" value="Nitrate/nitrite_sensing"/>
</dbReference>
<gene>
    <name evidence="8" type="ORF">DK389_29225</name>
</gene>
<comment type="similarity">
    <text evidence="2">Belongs to the methyl-accepting chemotaxis (MCP) protein family.</text>
</comment>
<dbReference type="GO" id="GO:0007165">
    <property type="term" value="P:signal transduction"/>
    <property type="evidence" value="ECO:0007669"/>
    <property type="project" value="UniProtKB-KW"/>
</dbReference>
<name>A0A2U8WE99_9HYPH</name>
<dbReference type="Gene3D" id="1.10.287.950">
    <property type="entry name" value="Methyl-accepting chemotaxis protein"/>
    <property type="match status" value="1"/>
</dbReference>
<dbReference type="OrthoDB" id="3289104at2"/>
<dbReference type="SUPFAM" id="SSF58104">
    <property type="entry name" value="Methyl-accepting chemotaxis protein (MCP) signaling domain"/>
    <property type="match status" value="1"/>
</dbReference>
<dbReference type="AlphaFoldDB" id="A0A2U8WE99"/>
<dbReference type="Pfam" id="PF08376">
    <property type="entry name" value="NIT"/>
    <property type="match status" value="1"/>
</dbReference>
<protein>
    <submittedName>
        <fullName evidence="8">Chemotaxis protein</fullName>
    </submittedName>
</protein>
<evidence type="ECO:0000313" key="9">
    <source>
        <dbReference type="Proteomes" id="UP000245926"/>
    </source>
</evidence>
<evidence type="ECO:0000259" key="6">
    <source>
        <dbReference type="PROSITE" id="PS50885"/>
    </source>
</evidence>
<feature type="domain" description="Methyl-accepting transducer" evidence="5">
    <location>
        <begin position="429"/>
        <end position="665"/>
    </location>
</feature>
<dbReference type="PROSITE" id="PS50906">
    <property type="entry name" value="NIT"/>
    <property type="match status" value="1"/>
</dbReference>
<dbReference type="SMART" id="SM00283">
    <property type="entry name" value="MA"/>
    <property type="match status" value="1"/>
</dbReference>
<dbReference type="Pfam" id="PF00015">
    <property type="entry name" value="MCPsignal"/>
    <property type="match status" value="1"/>
</dbReference>
<dbReference type="SMART" id="SM00304">
    <property type="entry name" value="HAMP"/>
    <property type="match status" value="1"/>
</dbReference>
<evidence type="ECO:0000256" key="1">
    <source>
        <dbReference type="ARBA" id="ARBA00023224"/>
    </source>
</evidence>
<keyword evidence="4" id="KW-0812">Transmembrane</keyword>
<evidence type="ECO:0000256" key="3">
    <source>
        <dbReference type="PROSITE-ProRule" id="PRU00284"/>
    </source>
</evidence>
<keyword evidence="4" id="KW-1133">Transmembrane helix</keyword>
<keyword evidence="4" id="KW-0472">Membrane</keyword>
<dbReference type="Proteomes" id="UP000245926">
    <property type="component" value="Chromosome"/>
</dbReference>
<keyword evidence="9" id="KW-1185">Reference proteome</keyword>
<dbReference type="InterPro" id="IPR003660">
    <property type="entry name" value="HAMP_dom"/>
</dbReference>
<dbReference type="RefSeq" id="WP_109895053.1">
    <property type="nucleotide sequence ID" value="NZ_CP029550.1"/>
</dbReference>
<organism evidence="8 9">
    <name type="scientific">Methylobacterium durans</name>
    <dbReference type="NCBI Taxonomy" id="2202825"/>
    <lineage>
        <taxon>Bacteria</taxon>
        <taxon>Pseudomonadati</taxon>
        <taxon>Pseudomonadota</taxon>
        <taxon>Alphaproteobacteria</taxon>
        <taxon>Hyphomicrobiales</taxon>
        <taxon>Methylobacteriaceae</taxon>
        <taxon>Methylobacterium</taxon>
    </lineage>
</organism>
<dbReference type="InterPro" id="IPR004089">
    <property type="entry name" value="MCPsignal_dom"/>
</dbReference>
<proteinExistence type="inferred from homology"/>
<evidence type="ECO:0000256" key="4">
    <source>
        <dbReference type="SAM" id="Phobius"/>
    </source>
</evidence>
<reference evidence="9" key="1">
    <citation type="submission" date="2018-05" db="EMBL/GenBank/DDBJ databases">
        <title>Complete Genome Sequence of Methylobacterium sp. 17SD2-17.</title>
        <authorList>
            <person name="Srinivasan S."/>
        </authorList>
    </citation>
    <scope>NUCLEOTIDE SEQUENCE [LARGE SCALE GENOMIC DNA]</scope>
    <source>
        <strain evidence="9">17SD2-17</strain>
    </source>
</reference>
<dbReference type="GO" id="GO:0006935">
    <property type="term" value="P:chemotaxis"/>
    <property type="evidence" value="ECO:0007669"/>
    <property type="project" value="InterPro"/>
</dbReference>
<evidence type="ECO:0000256" key="2">
    <source>
        <dbReference type="ARBA" id="ARBA00029447"/>
    </source>
</evidence>
<dbReference type="KEGG" id="mets:DK389_29225"/>
<evidence type="ECO:0000259" key="5">
    <source>
        <dbReference type="PROSITE" id="PS50111"/>
    </source>
</evidence>
<dbReference type="EMBL" id="CP029550">
    <property type="protein sequence ID" value="AWN43858.1"/>
    <property type="molecule type" value="Genomic_DNA"/>
</dbReference>